<keyword evidence="2" id="KW-1185">Reference proteome</keyword>
<proteinExistence type="predicted"/>
<dbReference type="Proteomes" id="UP001161497">
    <property type="component" value="Chromosome"/>
</dbReference>
<dbReference type="RefSeq" id="WP_045086545.1">
    <property type="nucleotide sequence ID" value="NZ_LXJS01000064.1"/>
</dbReference>
<evidence type="ECO:0000313" key="2">
    <source>
        <dbReference type="Proteomes" id="UP001161497"/>
    </source>
</evidence>
<reference evidence="1" key="1">
    <citation type="submission" date="2023-03" db="EMBL/GenBank/DDBJ databases">
        <authorList>
            <person name="Cremers G."/>
            <person name="Picone N."/>
        </authorList>
    </citation>
    <scope>NUCLEOTIDE SEQUENCE</scope>
    <source>
        <strain evidence="1">Sample_alias</strain>
    </source>
</reference>
<evidence type="ECO:0000313" key="1">
    <source>
        <dbReference type="EMBL" id="CAI9086113.1"/>
    </source>
</evidence>
<dbReference type="EMBL" id="OX458932">
    <property type="protein sequence ID" value="CAI9086113.1"/>
    <property type="molecule type" value="Genomic_DNA"/>
</dbReference>
<protein>
    <recommendedName>
        <fullName evidence="3">Transposase</fullName>
    </recommendedName>
</protein>
<name>A0ABM9IEI7_9BACT</name>
<organism evidence="1 2">
    <name type="scientific">Candidatus Methylacidiphilum fumarolicum</name>
    <dbReference type="NCBI Taxonomy" id="591154"/>
    <lineage>
        <taxon>Bacteria</taxon>
        <taxon>Pseudomonadati</taxon>
        <taxon>Verrucomicrobiota</taxon>
        <taxon>Methylacidiphilae</taxon>
        <taxon>Methylacidiphilales</taxon>
        <taxon>Methylacidiphilaceae</taxon>
        <taxon>Methylacidiphilum (ex Ratnadevi et al. 2023)</taxon>
    </lineage>
</organism>
<evidence type="ECO:0008006" key="3">
    <source>
        <dbReference type="Google" id="ProtNLM"/>
    </source>
</evidence>
<gene>
    <name evidence="1" type="ORF">MFUM_1789</name>
</gene>
<accession>A0ABM9IEI7</accession>
<sequence length="197" mass="22875">MFLRIVPIRRPSKKKVHYVRLVESYYNRGKIKQQTIANLRRRKLLAPHVDQLVELLKGEPRKTMTEEKHLSAVEAVCAYKEFSQVEQAFRKLRDVLEMRPIYHHDPQRVQVHVFVAALAFLLDRLLEKKLKLAKLPFSTEEALTLLRTVHVVEADVGGTKHRGVTAGNRQARQILSALKISFLEPWKPKKRTSKTPT</sequence>